<feature type="compositionally biased region" description="Basic and acidic residues" evidence="5">
    <location>
        <begin position="284"/>
        <end position="293"/>
    </location>
</feature>
<dbReference type="InterPro" id="IPR003134">
    <property type="entry name" value="Hs1_Cortactin"/>
</dbReference>
<dbReference type="GO" id="GO:0030833">
    <property type="term" value="P:regulation of actin filament polymerization"/>
    <property type="evidence" value="ECO:0007669"/>
    <property type="project" value="TreeGrafter"/>
</dbReference>
<evidence type="ECO:0000256" key="4">
    <source>
        <dbReference type="PROSITE-ProRule" id="PRU00192"/>
    </source>
</evidence>
<feature type="domain" description="SH3" evidence="6">
    <location>
        <begin position="353"/>
        <end position="385"/>
    </location>
</feature>
<evidence type="ECO:0000313" key="7">
    <source>
        <dbReference type="EMBL" id="KOB68717.1"/>
    </source>
</evidence>
<dbReference type="Pfam" id="PF02218">
    <property type="entry name" value="HS1_rep"/>
    <property type="match status" value="4"/>
</dbReference>
<accession>A0A0L7KZS4</accession>
<keyword evidence="3" id="KW-0677">Repeat</keyword>
<proteinExistence type="predicted"/>
<reference evidence="7 8" key="1">
    <citation type="journal article" date="2015" name="Genome Biol. Evol.">
        <title>The genome of winter moth (Operophtera brumata) provides a genomic perspective on sexual dimorphism and phenology.</title>
        <authorList>
            <person name="Derks M.F."/>
            <person name="Smit S."/>
            <person name="Salis L."/>
            <person name="Schijlen E."/>
            <person name="Bossers A."/>
            <person name="Mateman C."/>
            <person name="Pijl A.S."/>
            <person name="de Ridder D."/>
            <person name="Groenen M.A."/>
            <person name="Visser M.E."/>
            <person name="Megens H.J."/>
        </authorList>
    </citation>
    <scope>NUCLEOTIDE SEQUENCE [LARGE SCALE GENOMIC DNA]</scope>
    <source>
        <strain evidence="7">WM2013NL</strain>
        <tissue evidence="7">Head and thorax</tissue>
    </source>
</reference>
<evidence type="ECO:0000259" key="6">
    <source>
        <dbReference type="PROSITE" id="PS50002"/>
    </source>
</evidence>
<keyword evidence="2" id="KW-0597">Phosphoprotein</keyword>
<dbReference type="PROSITE" id="PS51090">
    <property type="entry name" value="CORTACTIN"/>
    <property type="match status" value="4"/>
</dbReference>
<dbReference type="GO" id="GO:0016477">
    <property type="term" value="P:cell migration"/>
    <property type="evidence" value="ECO:0007669"/>
    <property type="project" value="TreeGrafter"/>
</dbReference>
<dbReference type="GO" id="GO:0051015">
    <property type="term" value="F:actin filament binding"/>
    <property type="evidence" value="ECO:0007669"/>
    <property type="project" value="TreeGrafter"/>
</dbReference>
<dbReference type="InterPro" id="IPR001452">
    <property type="entry name" value="SH3_domain"/>
</dbReference>
<keyword evidence="8" id="KW-1185">Reference proteome</keyword>
<feature type="compositionally biased region" description="Acidic residues" evidence="5">
    <location>
        <begin position="15"/>
        <end position="25"/>
    </location>
</feature>
<dbReference type="GO" id="GO:0005884">
    <property type="term" value="C:actin filament"/>
    <property type="evidence" value="ECO:0007669"/>
    <property type="project" value="TreeGrafter"/>
</dbReference>
<keyword evidence="1 4" id="KW-0728">SH3 domain</keyword>
<feature type="region of interest" description="Disordered" evidence="5">
    <location>
        <begin position="58"/>
        <end position="91"/>
    </location>
</feature>
<dbReference type="AlphaFoldDB" id="A0A0L7KZS4"/>
<dbReference type="PROSITE" id="PS50002">
    <property type="entry name" value="SH3"/>
    <property type="match status" value="1"/>
</dbReference>
<dbReference type="Gene3D" id="2.30.30.40">
    <property type="entry name" value="SH3 Domains"/>
    <property type="match status" value="1"/>
</dbReference>
<dbReference type="STRING" id="104452.A0A0L7KZS4"/>
<dbReference type="GO" id="GO:0030864">
    <property type="term" value="C:cortical actin cytoskeleton"/>
    <property type="evidence" value="ECO:0007669"/>
    <property type="project" value="TreeGrafter"/>
</dbReference>
<evidence type="ECO:0000256" key="3">
    <source>
        <dbReference type="ARBA" id="ARBA00022737"/>
    </source>
</evidence>
<organism evidence="7 8">
    <name type="scientific">Operophtera brumata</name>
    <name type="common">Winter moth</name>
    <name type="synonym">Phalaena brumata</name>
    <dbReference type="NCBI Taxonomy" id="104452"/>
    <lineage>
        <taxon>Eukaryota</taxon>
        <taxon>Metazoa</taxon>
        <taxon>Ecdysozoa</taxon>
        <taxon>Arthropoda</taxon>
        <taxon>Hexapoda</taxon>
        <taxon>Insecta</taxon>
        <taxon>Pterygota</taxon>
        <taxon>Neoptera</taxon>
        <taxon>Endopterygota</taxon>
        <taxon>Lepidoptera</taxon>
        <taxon>Glossata</taxon>
        <taxon>Ditrysia</taxon>
        <taxon>Geometroidea</taxon>
        <taxon>Geometridae</taxon>
        <taxon>Larentiinae</taxon>
        <taxon>Operophtera</taxon>
    </lineage>
</organism>
<feature type="compositionally biased region" description="Basic and acidic residues" evidence="5">
    <location>
        <begin position="241"/>
        <end position="254"/>
    </location>
</feature>
<dbReference type="GO" id="GO:0030427">
    <property type="term" value="C:site of polarized growth"/>
    <property type="evidence" value="ECO:0007669"/>
    <property type="project" value="TreeGrafter"/>
</dbReference>
<sequence length="385" mass="42617">MWKASIDVKTAAPVEADDWDTDPDYVNDVTEHEQSYGGKFGVQQDRMDKSAMGHDYVGKTEKHSAAGWEHRETVEKHSSQKDYSSGFGGKYGVQTDSQDAAALGWDQLQHTAPHDSQKGTSGTASKGLQSRFRACRPTDRTRPPWAGTSCSTRRRMTRRKVPVAPHLKDYSPGLGVKYGVQTDNQDAAALGWDQLQHTAPHDSQKGTSGTASKGLQSRFRCKGFGGKFGIETDRVDKSAHRFDEVEKEKDKVDTEPEDVSPEPVIEERKPINKIQPNKTAPQEIKQEIEEKRASQPVPAESGVEELETNLPDVTRVSAPKEDKQEITRQPTIVVSPVGWDQEEGAEGEGGEEEEGYTARALYDYQAAAPDEISFDPDDEITNIVM</sequence>
<feature type="compositionally biased region" description="Acidic residues" evidence="5">
    <location>
        <begin position="340"/>
        <end position="354"/>
    </location>
</feature>
<evidence type="ECO:0000256" key="2">
    <source>
        <dbReference type="ARBA" id="ARBA00022553"/>
    </source>
</evidence>
<dbReference type="EMBL" id="JTDY01004007">
    <property type="protein sequence ID" value="KOB68717.1"/>
    <property type="molecule type" value="Genomic_DNA"/>
</dbReference>
<dbReference type="Proteomes" id="UP000037510">
    <property type="component" value="Unassembled WGS sequence"/>
</dbReference>
<evidence type="ECO:0000256" key="1">
    <source>
        <dbReference type="ARBA" id="ARBA00022443"/>
    </source>
</evidence>
<feature type="region of interest" description="Disordered" evidence="5">
    <location>
        <begin position="111"/>
        <end position="159"/>
    </location>
</feature>
<evidence type="ECO:0000256" key="5">
    <source>
        <dbReference type="SAM" id="MobiDB-lite"/>
    </source>
</evidence>
<dbReference type="PANTHER" id="PTHR10829:SF23">
    <property type="entry name" value="CORTACTIN, ISOFORM A"/>
    <property type="match status" value="1"/>
</dbReference>
<dbReference type="InterPro" id="IPR036028">
    <property type="entry name" value="SH3-like_dom_sf"/>
</dbReference>
<feature type="non-terminal residue" evidence="7">
    <location>
        <position position="385"/>
    </location>
</feature>
<dbReference type="SUPFAM" id="SSF50044">
    <property type="entry name" value="SH3-domain"/>
    <property type="match status" value="1"/>
</dbReference>
<dbReference type="Pfam" id="PF00018">
    <property type="entry name" value="SH3_1"/>
    <property type="match status" value="1"/>
</dbReference>
<feature type="compositionally biased region" description="Polar residues" evidence="5">
    <location>
        <begin position="118"/>
        <end position="128"/>
    </location>
</feature>
<comment type="caution">
    <text evidence="7">The sequence shown here is derived from an EMBL/GenBank/DDBJ whole genome shotgun (WGS) entry which is preliminary data.</text>
</comment>
<protein>
    <submittedName>
        <fullName evidence="7">Putative cortactin</fullName>
    </submittedName>
</protein>
<feature type="region of interest" description="Disordered" evidence="5">
    <location>
        <begin position="241"/>
        <end position="354"/>
    </location>
</feature>
<dbReference type="PANTHER" id="PTHR10829">
    <property type="entry name" value="CORTACTIN AND DREBRIN"/>
    <property type="match status" value="1"/>
</dbReference>
<evidence type="ECO:0000313" key="8">
    <source>
        <dbReference type="Proteomes" id="UP000037510"/>
    </source>
</evidence>
<feature type="region of interest" description="Disordered" evidence="5">
    <location>
        <begin position="1"/>
        <end position="44"/>
    </location>
</feature>
<gene>
    <name evidence="7" type="ORF">OBRU01_16115</name>
</gene>
<feature type="compositionally biased region" description="Basic and acidic residues" evidence="5">
    <location>
        <begin position="58"/>
        <end position="80"/>
    </location>
</feature>
<name>A0A0L7KZS4_OPEBR</name>
<dbReference type="GO" id="GO:0005886">
    <property type="term" value="C:plasma membrane"/>
    <property type="evidence" value="ECO:0007669"/>
    <property type="project" value="TreeGrafter"/>
</dbReference>